<reference evidence="4 5" key="1">
    <citation type="submission" date="2019-10" db="EMBL/GenBank/DDBJ databases">
        <title>Streptomyces tenebrisbrunneis sp.nov., an endogenous actinomycete isolated from of Lycium ruthenicum.</title>
        <authorList>
            <person name="Ma L."/>
        </authorList>
    </citation>
    <scope>NUCLEOTIDE SEQUENCE [LARGE SCALE GENOMIC DNA]</scope>
    <source>
        <strain evidence="4 5">TRM 66187</strain>
    </source>
</reference>
<dbReference type="RefSeq" id="WP_098751955.1">
    <property type="nucleotide sequence ID" value="NZ_WHPN01000256.1"/>
</dbReference>
<dbReference type="Proteomes" id="UP000621266">
    <property type="component" value="Unassembled WGS sequence"/>
</dbReference>
<feature type="compositionally biased region" description="Low complexity" evidence="3">
    <location>
        <begin position="162"/>
        <end position="173"/>
    </location>
</feature>
<keyword evidence="1 2" id="KW-0238">DNA-binding</keyword>
<organism evidence="4 5">
    <name type="scientific">Streptomyces lycii</name>
    <dbReference type="NCBI Taxonomy" id="2654337"/>
    <lineage>
        <taxon>Bacteria</taxon>
        <taxon>Bacillati</taxon>
        <taxon>Actinomycetota</taxon>
        <taxon>Actinomycetes</taxon>
        <taxon>Kitasatosporales</taxon>
        <taxon>Streptomycetaceae</taxon>
        <taxon>Streptomyces</taxon>
    </lineage>
</organism>
<dbReference type="InterPro" id="IPR012340">
    <property type="entry name" value="NA-bd_OB-fold"/>
</dbReference>
<feature type="region of interest" description="Disordered" evidence="3">
    <location>
        <begin position="107"/>
        <end position="173"/>
    </location>
</feature>
<protein>
    <submittedName>
        <fullName evidence="4">Single-stranded DNA-binding protein</fullName>
    </submittedName>
</protein>
<dbReference type="Gene3D" id="2.40.50.140">
    <property type="entry name" value="Nucleic acid-binding proteins"/>
    <property type="match status" value="1"/>
</dbReference>
<accession>A0ABQ7FNZ2</accession>
<feature type="compositionally biased region" description="Pro residues" evidence="3">
    <location>
        <begin position="127"/>
        <end position="139"/>
    </location>
</feature>
<evidence type="ECO:0000313" key="4">
    <source>
        <dbReference type="EMBL" id="KAF4408937.1"/>
    </source>
</evidence>
<gene>
    <name evidence="4" type="ORF">GCU69_11690</name>
</gene>
<dbReference type="Pfam" id="PF00436">
    <property type="entry name" value="SSB"/>
    <property type="match status" value="1"/>
</dbReference>
<dbReference type="PROSITE" id="PS50935">
    <property type="entry name" value="SSB"/>
    <property type="match status" value="1"/>
</dbReference>
<dbReference type="InterPro" id="IPR000424">
    <property type="entry name" value="Primosome_PriB/ssb"/>
</dbReference>
<sequence>MNETMLTVVGNAATRVESWTTGEGGSVARFRLAATVRRRDRESGAWTDGPTSFYTVWARRALAANLTASVAVGEPLVVHGRLRVRETEHQGQRRVSADIDATAVGHDLSRGTSAFRRGARPQRDTAVPPPAEVPAPAEVPTPARQPAEARQPVEGDAVLSQPAAGLTAAAPAP</sequence>
<dbReference type="SUPFAM" id="SSF50249">
    <property type="entry name" value="Nucleic acid-binding proteins"/>
    <property type="match status" value="1"/>
</dbReference>
<evidence type="ECO:0000313" key="5">
    <source>
        <dbReference type="Proteomes" id="UP000621266"/>
    </source>
</evidence>
<dbReference type="CDD" id="cd04496">
    <property type="entry name" value="SSB_OBF"/>
    <property type="match status" value="1"/>
</dbReference>
<proteinExistence type="predicted"/>
<evidence type="ECO:0000256" key="3">
    <source>
        <dbReference type="SAM" id="MobiDB-lite"/>
    </source>
</evidence>
<name>A0ABQ7FNZ2_9ACTN</name>
<evidence type="ECO:0000256" key="2">
    <source>
        <dbReference type="PROSITE-ProRule" id="PRU00252"/>
    </source>
</evidence>
<keyword evidence="5" id="KW-1185">Reference proteome</keyword>
<evidence type="ECO:0000256" key="1">
    <source>
        <dbReference type="ARBA" id="ARBA00023125"/>
    </source>
</evidence>
<comment type="caution">
    <text evidence="4">The sequence shown here is derived from an EMBL/GenBank/DDBJ whole genome shotgun (WGS) entry which is preliminary data.</text>
</comment>
<dbReference type="EMBL" id="WHPN01000256">
    <property type="protein sequence ID" value="KAF4408937.1"/>
    <property type="molecule type" value="Genomic_DNA"/>
</dbReference>
<dbReference type="GO" id="GO:0003677">
    <property type="term" value="F:DNA binding"/>
    <property type="evidence" value="ECO:0007669"/>
    <property type="project" value="UniProtKB-KW"/>
</dbReference>